<keyword evidence="3" id="KW-0238">DNA-binding</keyword>
<dbReference type="InterPro" id="IPR036390">
    <property type="entry name" value="WH_DNA-bd_sf"/>
</dbReference>
<comment type="caution">
    <text evidence="3">The sequence shown here is derived from an EMBL/GenBank/DDBJ whole genome shotgun (WGS) entry which is preliminary data.</text>
</comment>
<dbReference type="InterPro" id="IPR011991">
    <property type="entry name" value="ArsR-like_HTH"/>
</dbReference>
<dbReference type="RefSeq" id="WP_205306677.1">
    <property type="nucleotide sequence ID" value="NZ_BAAAVF010000008.1"/>
</dbReference>
<dbReference type="Pfam" id="PF12802">
    <property type="entry name" value="MarR_2"/>
    <property type="match status" value="1"/>
</dbReference>
<dbReference type="SUPFAM" id="SSF46785">
    <property type="entry name" value="Winged helix' DNA-binding domain"/>
    <property type="match status" value="1"/>
</dbReference>
<organism evidence="3 4">
    <name type="scientific">Oerskovia jenensis</name>
    <dbReference type="NCBI Taxonomy" id="162169"/>
    <lineage>
        <taxon>Bacteria</taxon>
        <taxon>Bacillati</taxon>
        <taxon>Actinomycetota</taxon>
        <taxon>Actinomycetes</taxon>
        <taxon>Micrococcales</taxon>
        <taxon>Cellulomonadaceae</taxon>
        <taxon>Oerskovia</taxon>
    </lineage>
</organism>
<dbReference type="PANTHER" id="PTHR33164">
    <property type="entry name" value="TRANSCRIPTIONAL REGULATOR, MARR FAMILY"/>
    <property type="match status" value="1"/>
</dbReference>
<dbReference type="CDD" id="cd00090">
    <property type="entry name" value="HTH_ARSR"/>
    <property type="match status" value="1"/>
</dbReference>
<dbReference type="Gene3D" id="1.10.10.10">
    <property type="entry name" value="Winged helix-like DNA-binding domain superfamily/Winged helix DNA-binding domain"/>
    <property type="match status" value="1"/>
</dbReference>
<gene>
    <name evidence="3" type="ORF">JOD49_001554</name>
</gene>
<name>A0ABS2LFL9_9CELL</name>
<dbReference type="GO" id="GO:0003677">
    <property type="term" value="F:DNA binding"/>
    <property type="evidence" value="ECO:0007669"/>
    <property type="project" value="UniProtKB-KW"/>
</dbReference>
<protein>
    <submittedName>
        <fullName evidence="3">DNA-binding MarR family transcriptional regulator</fullName>
    </submittedName>
</protein>
<sequence length="160" mass="16071">MNLPGDDPLDLDAQACFVLSAAARGLVSLYRPFLEPLGITHPQFLVLVALWQGAGAGGRATVTGLADRLLIDPGTLSPALKRLEAVGYVTRVRSPTDARVVEVGLTLRGQELRAEAAGVPGAIAAAAGLSPDDVAQVVAVAGKVVAAVRAAGATGAVSGV</sequence>
<dbReference type="SMART" id="SM00347">
    <property type="entry name" value="HTH_MARR"/>
    <property type="match status" value="1"/>
</dbReference>
<keyword evidence="4" id="KW-1185">Reference proteome</keyword>
<feature type="domain" description="HTH marR-type" evidence="2">
    <location>
        <begin position="12"/>
        <end position="146"/>
    </location>
</feature>
<evidence type="ECO:0000313" key="4">
    <source>
        <dbReference type="Proteomes" id="UP000698059"/>
    </source>
</evidence>
<dbReference type="Proteomes" id="UP000698059">
    <property type="component" value="Unassembled WGS sequence"/>
</dbReference>
<proteinExistence type="predicted"/>
<evidence type="ECO:0000256" key="1">
    <source>
        <dbReference type="ARBA" id="ARBA00004496"/>
    </source>
</evidence>
<comment type="subcellular location">
    <subcellularLocation>
        <location evidence="1">Cytoplasm</location>
    </subcellularLocation>
</comment>
<evidence type="ECO:0000259" key="2">
    <source>
        <dbReference type="PROSITE" id="PS50995"/>
    </source>
</evidence>
<dbReference type="InterPro" id="IPR000835">
    <property type="entry name" value="HTH_MarR-typ"/>
</dbReference>
<dbReference type="PROSITE" id="PS50995">
    <property type="entry name" value="HTH_MARR_2"/>
    <property type="match status" value="1"/>
</dbReference>
<accession>A0ABS2LFL9</accession>
<reference evidence="3 4" key="1">
    <citation type="submission" date="2021-01" db="EMBL/GenBank/DDBJ databases">
        <title>Sequencing the genomes of 1000 actinobacteria strains.</title>
        <authorList>
            <person name="Klenk H.-P."/>
        </authorList>
    </citation>
    <scope>NUCLEOTIDE SEQUENCE [LARGE SCALE GENOMIC DNA]</scope>
    <source>
        <strain evidence="3 4">DSM 46000</strain>
    </source>
</reference>
<dbReference type="InterPro" id="IPR036388">
    <property type="entry name" value="WH-like_DNA-bd_sf"/>
</dbReference>
<dbReference type="PANTHER" id="PTHR33164:SF5">
    <property type="entry name" value="ORGANIC HYDROPEROXIDE RESISTANCE TRANSCRIPTIONAL REGULATOR"/>
    <property type="match status" value="1"/>
</dbReference>
<evidence type="ECO:0000313" key="3">
    <source>
        <dbReference type="EMBL" id="MBM7478634.1"/>
    </source>
</evidence>
<dbReference type="InterPro" id="IPR039422">
    <property type="entry name" value="MarR/SlyA-like"/>
</dbReference>
<dbReference type="EMBL" id="JAFBBO010000001">
    <property type="protein sequence ID" value="MBM7478634.1"/>
    <property type="molecule type" value="Genomic_DNA"/>
</dbReference>